<dbReference type="Proteomes" id="UP000314982">
    <property type="component" value="Unassembled WGS sequence"/>
</dbReference>
<dbReference type="GO" id="GO:0014069">
    <property type="term" value="C:postsynaptic density"/>
    <property type="evidence" value="ECO:0007669"/>
    <property type="project" value="TreeGrafter"/>
</dbReference>
<keyword evidence="4" id="KW-1185">Reference proteome</keyword>
<dbReference type="SUPFAM" id="SSF103657">
    <property type="entry name" value="BAR/IMD domain-like"/>
    <property type="match status" value="1"/>
</dbReference>
<reference evidence="4" key="1">
    <citation type="submission" date="2018-06" db="EMBL/GenBank/DDBJ databases">
        <title>Genome assembly of Danube salmon.</title>
        <authorList>
            <person name="Macqueen D.J."/>
            <person name="Gundappa M.K."/>
        </authorList>
    </citation>
    <scope>NUCLEOTIDE SEQUENCE [LARGE SCALE GENOMIC DNA]</scope>
</reference>
<accession>A0A4W5MDT7</accession>
<dbReference type="PANTHER" id="PTHR14130:SF13">
    <property type="entry name" value="RHO GTPASE-ACTIVATING PROTEIN 44"/>
    <property type="match status" value="1"/>
</dbReference>
<dbReference type="GO" id="GO:0043197">
    <property type="term" value="C:dendritic spine"/>
    <property type="evidence" value="ECO:0007669"/>
    <property type="project" value="TreeGrafter"/>
</dbReference>
<name>A0A4W5MDT7_9TELE</name>
<evidence type="ECO:0000313" key="4">
    <source>
        <dbReference type="Proteomes" id="UP000314982"/>
    </source>
</evidence>
<dbReference type="GO" id="GO:0048786">
    <property type="term" value="C:presynaptic active zone"/>
    <property type="evidence" value="ECO:0007669"/>
    <property type="project" value="TreeGrafter"/>
</dbReference>
<evidence type="ECO:0000313" key="3">
    <source>
        <dbReference type="Ensembl" id="ENSHHUP00000036956.1"/>
    </source>
</evidence>
<dbReference type="InterPro" id="IPR004148">
    <property type="entry name" value="BAR_dom"/>
</dbReference>
<dbReference type="GO" id="GO:0005737">
    <property type="term" value="C:cytoplasm"/>
    <property type="evidence" value="ECO:0007669"/>
    <property type="project" value="InterPro"/>
</dbReference>
<evidence type="ECO:0000256" key="1">
    <source>
        <dbReference type="ARBA" id="ARBA00022468"/>
    </source>
</evidence>
<keyword evidence="1" id="KW-0343">GTPase activation</keyword>
<dbReference type="STRING" id="62062.ENSHHUP00000036956"/>
<dbReference type="GO" id="GO:0032956">
    <property type="term" value="P:regulation of actin cytoskeleton organization"/>
    <property type="evidence" value="ECO:0007669"/>
    <property type="project" value="TreeGrafter"/>
</dbReference>
<evidence type="ECO:0000259" key="2">
    <source>
        <dbReference type="Pfam" id="PF03114"/>
    </source>
</evidence>
<dbReference type="Ensembl" id="ENSHHUT00000038429.1">
    <property type="protein sequence ID" value="ENSHHUP00000036956.1"/>
    <property type="gene ID" value="ENSHHUG00000023159.1"/>
</dbReference>
<dbReference type="GO" id="GO:0061001">
    <property type="term" value="P:regulation of dendritic spine morphogenesis"/>
    <property type="evidence" value="ECO:0007669"/>
    <property type="project" value="TreeGrafter"/>
</dbReference>
<reference evidence="3" key="3">
    <citation type="submission" date="2025-09" db="UniProtKB">
        <authorList>
            <consortium name="Ensembl"/>
        </authorList>
    </citation>
    <scope>IDENTIFICATION</scope>
</reference>
<proteinExistence type="predicted"/>
<dbReference type="PANTHER" id="PTHR14130">
    <property type="entry name" value="3BP-1 RELATED RHOGAP"/>
    <property type="match status" value="1"/>
</dbReference>
<dbReference type="Gene3D" id="1.20.1270.60">
    <property type="entry name" value="Arfaptin homology (AH) domain/BAR domain"/>
    <property type="match status" value="1"/>
</dbReference>
<dbReference type="InterPro" id="IPR027267">
    <property type="entry name" value="AH/BAR_dom_sf"/>
</dbReference>
<dbReference type="GO" id="GO:0031256">
    <property type="term" value="C:leading edge membrane"/>
    <property type="evidence" value="ECO:0007669"/>
    <property type="project" value="TreeGrafter"/>
</dbReference>
<dbReference type="GO" id="GO:0098887">
    <property type="term" value="P:neurotransmitter receptor transport, endosome to postsynaptic membrane"/>
    <property type="evidence" value="ECO:0007669"/>
    <property type="project" value="TreeGrafter"/>
</dbReference>
<reference evidence="3" key="2">
    <citation type="submission" date="2025-08" db="UniProtKB">
        <authorList>
            <consortium name="Ensembl"/>
        </authorList>
    </citation>
    <scope>IDENTIFICATION</scope>
</reference>
<dbReference type="GO" id="GO:0005096">
    <property type="term" value="F:GTPase activator activity"/>
    <property type="evidence" value="ECO:0007669"/>
    <property type="project" value="UniProtKB-KW"/>
</dbReference>
<dbReference type="GO" id="GO:0098886">
    <property type="term" value="P:modification of dendritic spine"/>
    <property type="evidence" value="ECO:0007669"/>
    <property type="project" value="TreeGrafter"/>
</dbReference>
<feature type="domain" description="BAR" evidence="2">
    <location>
        <begin position="5"/>
        <end position="124"/>
    </location>
</feature>
<protein>
    <recommendedName>
        <fullName evidence="2">BAR domain-containing protein</fullName>
    </recommendedName>
</protein>
<dbReference type="Pfam" id="PF03114">
    <property type="entry name" value="BAR"/>
    <property type="match status" value="1"/>
</dbReference>
<dbReference type="AlphaFoldDB" id="A0A4W5MDT7"/>
<dbReference type="InterPro" id="IPR047165">
    <property type="entry name" value="RHG17/44/SH3BP1-like"/>
</dbReference>
<organism evidence="3 4">
    <name type="scientific">Hucho hucho</name>
    <name type="common">huchen</name>
    <dbReference type="NCBI Taxonomy" id="62062"/>
    <lineage>
        <taxon>Eukaryota</taxon>
        <taxon>Metazoa</taxon>
        <taxon>Chordata</taxon>
        <taxon>Craniata</taxon>
        <taxon>Vertebrata</taxon>
        <taxon>Euteleostomi</taxon>
        <taxon>Actinopterygii</taxon>
        <taxon>Neopterygii</taxon>
        <taxon>Teleostei</taxon>
        <taxon>Protacanthopterygii</taxon>
        <taxon>Salmoniformes</taxon>
        <taxon>Salmonidae</taxon>
        <taxon>Salmoninae</taxon>
        <taxon>Hucho</taxon>
    </lineage>
</organism>
<dbReference type="GO" id="GO:0035021">
    <property type="term" value="P:negative regulation of Rac protein signal transduction"/>
    <property type="evidence" value="ECO:0007669"/>
    <property type="project" value="TreeGrafter"/>
</dbReference>
<dbReference type="GeneTree" id="ENSGT00940000157296"/>
<sequence length="266" mass="29644">MFSLSRAEKTEVLSDDLLQVEKRLDLVKQVTHSTHKKLTACLQGQQGAEEREKKSKKLPLTILAQCMVEGAAVLGDDSLLGKMLNLCGETEEKLAQELIQFEFQIEKDVVEPLYESFLIIFSRINYQRICIILRLVHFLYQCLYPSDDLDSFYSQIAERVFKPHIFTPLSLCVSLSLCHPLCPTVSLCVPLSPSVSHCLPLFPYVTLCFPVCLCPPLFPCLSDPSLSMCLCRLCPPLCPCVSVPLSLPVSLSHSLSLCLCVSPCSS</sequence>